<name>A0A142BHB8_9GAMM</name>
<dbReference type="STRING" id="570277.EZMO1_4221"/>
<dbReference type="Proteomes" id="UP000071065">
    <property type="component" value="Chromosome"/>
</dbReference>
<evidence type="ECO:0000313" key="1">
    <source>
        <dbReference type="EMBL" id="AMO58144.1"/>
    </source>
</evidence>
<reference evidence="1 2" key="1">
    <citation type="journal article" date="2016" name="Front. Microbiol.">
        <title>Genomic Insight into the Host-Endosymbiont Relationship of Endozoicomonas montiporae CL-33(T) with its Coral Host.</title>
        <authorList>
            <person name="Ding J.-Y."/>
            <person name="Shiu J.-H."/>
            <person name="Chen W.-M."/>
            <person name="Chiang Y.-R."/>
            <person name="Tang S.-L."/>
        </authorList>
    </citation>
    <scope>NUCLEOTIDE SEQUENCE [LARGE SCALE GENOMIC DNA]</scope>
    <source>
        <strain evidence="1 2">CL-33</strain>
    </source>
</reference>
<accession>A0A142BHB8</accession>
<protein>
    <submittedName>
        <fullName evidence="1">Uncharacterized protein</fullName>
    </submittedName>
</protein>
<organism evidence="1 2">
    <name type="scientific">Endozoicomonas montiporae CL-33</name>
    <dbReference type="NCBI Taxonomy" id="570277"/>
    <lineage>
        <taxon>Bacteria</taxon>
        <taxon>Pseudomonadati</taxon>
        <taxon>Pseudomonadota</taxon>
        <taxon>Gammaproteobacteria</taxon>
        <taxon>Oceanospirillales</taxon>
        <taxon>Endozoicomonadaceae</taxon>
        <taxon>Endozoicomonas</taxon>
    </lineage>
</organism>
<proteinExistence type="predicted"/>
<gene>
    <name evidence="1" type="ORF">EZMO1_4221</name>
</gene>
<dbReference type="RefSeq" id="WP_145912693.1">
    <property type="nucleotide sequence ID" value="NZ_CP013251.1"/>
</dbReference>
<dbReference type="PATRIC" id="fig|570277.3.peg.4534"/>
<sequence>MQAIRIKDTNQLVAVQKLRTQLAEHDQNKRQNTGVIRRLVRLLTTQGTGIVMNGSLQKCLHCGRTGQEKIPVCCRHCKPFGRSGRS</sequence>
<dbReference type="AlphaFoldDB" id="A0A142BHB8"/>
<dbReference type="KEGG" id="emp:EZMO1_4221"/>
<dbReference type="EMBL" id="CP013251">
    <property type="protein sequence ID" value="AMO58144.1"/>
    <property type="molecule type" value="Genomic_DNA"/>
</dbReference>
<evidence type="ECO:0000313" key="2">
    <source>
        <dbReference type="Proteomes" id="UP000071065"/>
    </source>
</evidence>